<reference evidence="3" key="2">
    <citation type="submission" date="2021-08" db="EMBL/GenBank/DDBJ databases">
        <authorList>
            <person name="Tani A."/>
            <person name="Ola A."/>
            <person name="Ogura Y."/>
            <person name="Katsura K."/>
            <person name="Hayashi T."/>
        </authorList>
    </citation>
    <scope>NUCLEOTIDE SEQUENCE</scope>
    <source>
        <strain evidence="3">DSM 23632</strain>
    </source>
</reference>
<feature type="chain" id="PRO_5047166848" description="DNA-binding protein" evidence="2">
    <location>
        <begin position="28"/>
        <end position="132"/>
    </location>
</feature>
<evidence type="ECO:0000313" key="3">
    <source>
        <dbReference type="EMBL" id="GJE60235.1"/>
    </source>
</evidence>
<dbReference type="RefSeq" id="WP_238182772.1">
    <property type="nucleotide sequence ID" value="NZ_BPRB01000121.1"/>
</dbReference>
<proteinExistence type="predicted"/>
<evidence type="ECO:0000313" key="4">
    <source>
        <dbReference type="Proteomes" id="UP001055057"/>
    </source>
</evidence>
<feature type="region of interest" description="Disordered" evidence="1">
    <location>
        <begin position="25"/>
        <end position="63"/>
    </location>
</feature>
<protein>
    <recommendedName>
        <fullName evidence="5">DNA-binding protein</fullName>
    </recommendedName>
</protein>
<dbReference type="Proteomes" id="UP001055057">
    <property type="component" value="Unassembled WGS sequence"/>
</dbReference>
<feature type="signal peptide" evidence="2">
    <location>
        <begin position="1"/>
        <end position="27"/>
    </location>
</feature>
<name>A0ABQ4TY99_9HYPH</name>
<organism evidence="3 4">
    <name type="scientific">Methylobacterium trifolii</name>
    <dbReference type="NCBI Taxonomy" id="1003092"/>
    <lineage>
        <taxon>Bacteria</taxon>
        <taxon>Pseudomonadati</taxon>
        <taxon>Pseudomonadota</taxon>
        <taxon>Alphaproteobacteria</taxon>
        <taxon>Hyphomicrobiales</taxon>
        <taxon>Methylobacteriaceae</taxon>
        <taxon>Methylobacterium</taxon>
    </lineage>
</organism>
<keyword evidence="2" id="KW-0732">Signal</keyword>
<evidence type="ECO:0000256" key="2">
    <source>
        <dbReference type="SAM" id="SignalP"/>
    </source>
</evidence>
<evidence type="ECO:0000256" key="1">
    <source>
        <dbReference type="SAM" id="MobiDB-lite"/>
    </source>
</evidence>
<gene>
    <name evidence="3" type="ORF">MPOCJGCO_2346</name>
</gene>
<reference evidence="3" key="1">
    <citation type="journal article" date="2021" name="Front. Microbiol.">
        <title>Comprehensive Comparative Genomics and Phenotyping of Methylobacterium Species.</title>
        <authorList>
            <person name="Alessa O."/>
            <person name="Ogura Y."/>
            <person name="Fujitani Y."/>
            <person name="Takami H."/>
            <person name="Hayashi T."/>
            <person name="Sahin N."/>
            <person name="Tani A."/>
        </authorList>
    </citation>
    <scope>NUCLEOTIDE SEQUENCE</scope>
    <source>
        <strain evidence="3">DSM 23632</strain>
    </source>
</reference>
<dbReference type="SUPFAM" id="SSF81585">
    <property type="entry name" value="PsbU/PolX domain-like"/>
    <property type="match status" value="1"/>
</dbReference>
<dbReference type="EMBL" id="BPRB01000121">
    <property type="protein sequence ID" value="GJE60235.1"/>
    <property type="molecule type" value="Genomic_DNA"/>
</dbReference>
<evidence type="ECO:0008006" key="5">
    <source>
        <dbReference type="Google" id="ProtNLM"/>
    </source>
</evidence>
<comment type="caution">
    <text evidence="3">The sequence shown here is derived from an EMBL/GenBank/DDBJ whole genome shotgun (WGS) entry which is preliminary data.</text>
</comment>
<sequence length="132" mass="13155">MASSTKTASFLRTLTLLAALGAAPALAQTPSPSTPTKPAPTAPAAPSAPIKPTAPAPSAPVAGSPNAAKGVLLDINSASAAELDALPGIGAARSAAIIKGRPYKGKDDLVQKKIIPENVYAGIKDRIIAKQK</sequence>
<keyword evidence="4" id="KW-1185">Reference proteome</keyword>
<dbReference type="Pfam" id="PF12836">
    <property type="entry name" value="HHH_3"/>
    <property type="match status" value="1"/>
</dbReference>
<accession>A0ABQ4TY99</accession>
<dbReference type="Gene3D" id="1.10.150.320">
    <property type="entry name" value="Photosystem II 12 kDa extrinsic protein"/>
    <property type="match status" value="1"/>
</dbReference>
<feature type="compositionally biased region" description="Pro residues" evidence="1">
    <location>
        <begin position="32"/>
        <end position="43"/>
    </location>
</feature>